<dbReference type="Proteomes" id="UP000191672">
    <property type="component" value="Unassembled WGS sequence"/>
</dbReference>
<keyword evidence="4" id="KW-1185">Reference proteome</keyword>
<sequence>MESLTTMRIAAPLDCDLCTQGSNDCYALNHIQSEIQSVEHGLHDAVLLAIPLGKSQFDLAVEQNTVSRIREHFTDISHLRLLSSDPLFAAELGRSFPETAFGALTQMRRQYNLAASSIYISNDPRRIRWFETENKRIESLLEVYQQQLVDLAEMSICIKQQ</sequence>
<comment type="caution">
    <text evidence="2">The sequence shown here is derived from an EMBL/GenBank/DDBJ whole genome shotgun (WGS) entry which is preliminary data.</text>
</comment>
<accession>A0A1V6NZ64</accession>
<evidence type="ECO:0000313" key="2">
    <source>
        <dbReference type="EMBL" id="OQD70004.1"/>
    </source>
</evidence>
<proteinExistence type="predicted"/>
<evidence type="ECO:0000313" key="4">
    <source>
        <dbReference type="Proteomes" id="UP000191672"/>
    </source>
</evidence>
<gene>
    <name evidence="3" type="ORF">PENANT_c263G02860</name>
    <name evidence="2" type="ORF">PENANT_c281G04881</name>
    <name evidence="1" type="ORF">PENANT_c282G04847</name>
</gene>
<dbReference type="EMBL" id="MDYN01000282">
    <property type="protein sequence ID" value="OQD70002.1"/>
    <property type="molecule type" value="Genomic_DNA"/>
</dbReference>
<dbReference type="EMBL" id="MDYN01000281">
    <property type="protein sequence ID" value="OQD70004.1"/>
    <property type="molecule type" value="Genomic_DNA"/>
</dbReference>
<name>A0A1V6NZ64_9EURO</name>
<evidence type="ECO:0000313" key="3">
    <source>
        <dbReference type="EMBL" id="OQD70403.1"/>
    </source>
</evidence>
<evidence type="ECO:0000313" key="1">
    <source>
        <dbReference type="EMBL" id="OQD70002.1"/>
    </source>
</evidence>
<reference evidence="4" key="2">
    <citation type="journal article" date="2017" name="Nat. Microbiol.">
        <title>Global analysis of biosynthetic gene clusters reveals vast potential of secondary metabolite production in Penicillium species.</title>
        <authorList>
            <person name="Nielsen J.C."/>
            <person name="Grijseels S."/>
            <person name="Prigent S."/>
            <person name="Ji B."/>
            <person name="Dainat J."/>
            <person name="Nielsen K.F."/>
            <person name="Frisvad J.C."/>
            <person name="Workman M."/>
            <person name="Nielsen J."/>
        </authorList>
    </citation>
    <scope>NUCLEOTIDE SEQUENCE [LARGE SCALE GENOMIC DNA]</scope>
    <source>
        <strain evidence="4">IBT 31811</strain>
    </source>
</reference>
<dbReference type="AlphaFoldDB" id="A0A1V6NZ64"/>
<dbReference type="EMBL" id="MDYN01000263">
    <property type="protein sequence ID" value="OQD70403.1"/>
    <property type="molecule type" value="Genomic_DNA"/>
</dbReference>
<reference evidence="2" key="1">
    <citation type="submission" date="2016-08" db="EMBL/GenBank/DDBJ databases">
        <title>Uncovering the secondary metabolism of Penicillium species provides insights into the evolution of 6-MSA pathways.</title>
        <authorList>
            <person name="Nielsen J.C."/>
            <person name="Nielsen J."/>
        </authorList>
    </citation>
    <scope>NUCLEOTIDE SEQUENCE [LARGE SCALE GENOMIC DNA]</scope>
    <source>
        <strain evidence="2">IBT 31811</strain>
    </source>
</reference>
<protein>
    <submittedName>
        <fullName evidence="2">Uncharacterized protein</fullName>
    </submittedName>
</protein>
<organism evidence="2 4">
    <name type="scientific">Penicillium antarcticum</name>
    <dbReference type="NCBI Taxonomy" id="416450"/>
    <lineage>
        <taxon>Eukaryota</taxon>
        <taxon>Fungi</taxon>
        <taxon>Dikarya</taxon>
        <taxon>Ascomycota</taxon>
        <taxon>Pezizomycotina</taxon>
        <taxon>Eurotiomycetes</taxon>
        <taxon>Eurotiomycetidae</taxon>
        <taxon>Eurotiales</taxon>
        <taxon>Aspergillaceae</taxon>
        <taxon>Penicillium</taxon>
    </lineage>
</organism>